<dbReference type="Pfam" id="PF08241">
    <property type="entry name" value="Methyltransf_11"/>
    <property type="match status" value="1"/>
</dbReference>
<dbReference type="GO" id="GO:0008757">
    <property type="term" value="F:S-adenosylmethionine-dependent methyltransferase activity"/>
    <property type="evidence" value="ECO:0007669"/>
    <property type="project" value="InterPro"/>
</dbReference>
<accession>A0A1H8ZJ92</accession>
<dbReference type="EMBL" id="FOFA01000001">
    <property type="protein sequence ID" value="SEP64343.1"/>
    <property type="molecule type" value="Genomic_DNA"/>
</dbReference>
<dbReference type="Proteomes" id="UP000198504">
    <property type="component" value="Unassembled WGS sequence"/>
</dbReference>
<keyword evidence="2" id="KW-0489">Methyltransferase</keyword>
<keyword evidence="3" id="KW-1185">Reference proteome</keyword>
<evidence type="ECO:0000313" key="3">
    <source>
        <dbReference type="Proteomes" id="UP000198504"/>
    </source>
</evidence>
<gene>
    <name evidence="2" type="ORF">SAMN05421756_101262</name>
</gene>
<dbReference type="RefSeq" id="WP_091177323.1">
    <property type="nucleotide sequence ID" value="NZ_FOFA01000001.1"/>
</dbReference>
<dbReference type="InterPro" id="IPR050508">
    <property type="entry name" value="Methyltransf_Superfamily"/>
</dbReference>
<dbReference type="AlphaFoldDB" id="A0A1H8ZJ92"/>
<evidence type="ECO:0000313" key="2">
    <source>
        <dbReference type="EMBL" id="SEP64343.1"/>
    </source>
</evidence>
<dbReference type="PANTHER" id="PTHR42912">
    <property type="entry name" value="METHYLTRANSFERASE"/>
    <property type="match status" value="1"/>
</dbReference>
<reference evidence="3" key="1">
    <citation type="submission" date="2016-10" db="EMBL/GenBank/DDBJ databases">
        <authorList>
            <person name="Varghese N."/>
            <person name="Submissions S."/>
        </authorList>
    </citation>
    <scope>NUCLEOTIDE SEQUENCE [LARGE SCALE GENOMIC DNA]</scope>
    <source>
        <strain evidence="3">CGMCC 4.6856</strain>
    </source>
</reference>
<sequence length="255" mass="27586">MPAAPVPGSRRPGALQPAAVDWMVGERPARVLDLGSGRGSFATALVEAGHEVFCLDHDPERVAALPARLGTRLHVAGQVESMPYLSCHFDVVTAAQTLHRFAPGLAVTEIARVLRPGGHLAVLYQTRDDTVPWVRRLMGILQRVDPSAMQGAYGDASVAELAQSPYFHELERRSFRTWVPTTRDALVTMAARRPAVAALPQSERDAVLAEVGGLYDSSARAPEPLLLPFRTSCWRAMVDHSGLTIDEDPALTIAV</sequence>
<keyword evidence="2" id="KW-0808">Transferase</keyword>
<dbReference type="PANTHER" id="PTHR42912:SF95">
    <property type="entry name" value="METHYLTRANSFERASE TYPE 11 DOMAIN-CONTAINING PROTEIN"/>
    <property type="match status" value="1"/>
</dbReference>
<dbReference type="Gene3D" id="3.40.50.150">
    <property type="entry name" value="Vaccinia Virus protein VP39"/>
    <property type="match status" value="1"/>
</dbReference>
<dbReference type="STRING" id="1036181.SAMN05421756_101262"/>
<dbReference type="OrthoDB" id="9797252at2"/>
<organism evidence="2 3">
    <name type="scientific">Microlunatus flavus</name>
    <dbReference type="NCBI Taxonomy" id="1036181"/>
    <lineage>
        <taxon>Bacteria</taxon>
        <taxon>Bacillati</taxon>
        <taxon>Actinomycetota</taxon>
        <taxon>Actinomycetes</taxon>
        <taxon>Propionibacteriales</taxon>
        <taxon>Propionibacteriaceae</taxon>
        <taxon>Microlunatus</taxon>
    </lineage>
</organism>
<dbReference type="InterPro" id="IPR013216">
    <property type="entry name" value="Methyltransf_11"/>
</dbReference>
<feature type="domain" description="Methyltransferase type 11" evidence="1">
    <location>
        <begin position="32"/>
        <end position="121"/>
    </location>
</feature>
<dbReference type="SUPFAM" id="SSF53335">
    <property type="entry name" value="S-adenosyl-L-methionine-dependent methyltransferases"/>
    <property type="match status" value="1"/>
</dbReference>
<proteinExistence type="predicted"/>
<evidence type="ECO:0000259" key="1">
    <source>
        <dbReference type="Pfam" id="PF08241"/>
    </source>
</evidence>
<dbReference type="CDD" id="cd02440">
    <property type="entry name" value="AdoMet_MTases"/>
    <property type="match status" value="1"/>
</dbReference>
<name>A0A1H8ZJ92_9ACTN</name>
<dbReference type="InterPro" id="IPR029063">
    <property type="entry name" value="SAM-dependent_MTases_sf"/>
</dbReference>
<dbReference type="GO" id="GO:0032259">
    <property type="term" value="P:methylation"/>
    <property type="evidence" value="ECO:0007669"/>
    <property type="project" value="UniProtKB-KW"/>
</dbReference>
<protein>
    <submittedName>
        <fullName evidence="2">Methyltransferase domain-containing protein</fullName>
    </submittedName>
</protein>